<dbReference type="Pfam" id="PF02541">
    <property type="entry name" value="Ppx-GppA"/>
    <property type="match status" value="1"/>
</dbReference>
<evidence type="ECO:0000313" key="3">
    <source>
        <dbReference type="Proteomes" id="UP000182229"/>
    </source>
</evidence>
<protein>
    <submittedName>
        <fullName evidence="2">Exopolyphosphatase</fullName>
    </submittedName>
</protein>
<dbReference type="Proteomes" id="UP000182229">
    <property type="component" value="Unassembled WGS sequence"/>
</dbReference>
<dbReference type="AlphaFoldDB" id="A0A1L9B8N8"/>
<dbReference type="OrthoDB" id="9793035at2"/>
<name>A0A1L9B8N8_9BACT</name>
<reference evidence="2 3" key="2">
    <citation type="submission" date="2016-12" db="EMBL/GenBank/DDBJ databases">
        <title>Draft Genome Sequence of Cystobacter ferrugineus Strain Cbfe23.</title>
        <authorList>
            <person name="Akbar S."/>
            <person name="Dowd S.E."/>
            <person name="Stevens D.C."/>
        </authorList>
    </citation>
    <scope>NUCLEOTIDE SEQUENCE [LARGE SCALE GENOMIC DNA]</scope>
    <source>
        <strain evidence="2 3">Cbfe23</strain>
    </source>
</reference>
<proteinExistence type="predicted"/>
<dbReference type="InterPro" id="IPR050273">
    <property type="entry name" value="GppA/Ppx_hydrolase"/>
</dbReference>
<dbReference type="PANTHER" id="PTHR30005:SF0">
    <property type="entry name" value="RETROGRADE REGULATION PROTEIN 2"/>
    <property type="match status" value="1"/>
</dbReference>
<dbReference type="STRING" id="83449.BON30_20505"/>
<reference evidence="3" key="1">
    <citation type="submission" date="2016-11" db="EMBL/GenBank/DDBJ databases">
        <authorList>
            <person name="Shukria A."/>
            <person name="Stevens D.C."/>
        </authorList>
    </citation>
    <scope>NUCLEOTIDE SEQUENCE [LARGE SCALE GENOMIC DNA]</scope>
    <source>
        <strain evidence="3">Cbfe23</strain>
    </source>
</reference>
<dbReference type="SUPFAM" id="SSF53067">
    <property type="entry name" value="Actin-like ATPase domain"/>
    <property type="match status" value="2"/>
</dbReference>
<keyword evidence="3" id="KW-1185">Reference proteome</keyword>
<evidence type="ECO:0000313" key="2">
    <source>
        <dbReference type="EMBL" id="OJH38625.1"/>
    </source>
</evidence>
<dbReference type="InterPro" id="IPR003695">
    <property type="entry name" value="Ppx_GppA_N"/>
</dbReference>
<dbReference type="CDD" id="cd24006">
    <property type="entry name" value="ASKHA_NBD_PPX_GppA"/>
    <property type="match status" value="1"/>
</dbReference>
<sequence>MADPTSRPVFAAIDVGTNAARLELARPGASGALETVLKERDAIRPGEGVFSQGTMSPGAADRLVSTLRRYAAVCRRHEAQVRAVATSALREARNQREILQRVREEAKLELEVVSGEEEARLICLGVLHRTPPRTRSLLVDLGGGSTEVVLATGERPDAMWSLPLGAVRLTQLFDTSGEVTPSRLRSLRDFAEARLHETLPAALASPPFTAIGSSGTIRAIVDFAARDGSSIASREDLAGATHLLARMSPERRREHFDARRADIIVAGAVLLERLVHHLGVDGITAVKRGLRDGLLVDLWSRQAGTAEDEASRLGNGRVFPREARAVGIN</sequence>
<dbReference type="Gene3D" id="3.30.420.150">
    <property type="entry name" value="Exopolyphosphatase. Domain 2"/>
    <property type="match status" value="1"/>
</dbReference>
<gene>
    <name evidence="2" type="ORF">BON30_20505</name>
</gene>
<evidence type="ECO:0000259" key="1">
    <source>
        <dbReference type="Pfam" id="PF02541"/>
    </source>
</evidence>
<dbReference type="RefSeq" id="WP_071900073.1">
    <property type="nucleotide sequence ID" value="NZ_MPIN01000005.1"/>
</dbReference>
<accession>A0A1L9B8N8</accession>
<organism evidence="2 3">
    <name type="scientific">Cystobacter ferrugineus</name>
    <dbReference type="NCBI Taxonomy" id="83449"/>
    <lineage>
        <taxon>Bacteria</taxon>
        <taxon>Pseudomonadati</taxon>
        <taxon>Myxococcota</taxon>
        <taxon>Myxococcia</taxon>
        <taxon>Myxococcales</taxon>
        <taxon>Cystobacterineae</taxon>
        <taxon>Archangiaceae</taxon>
        <taxon>Cystobacter</taxon>
    </lineage>
</organism>
<dbReference type="GO" id="GO:0016462">
    <property type="term" value="F:pyrophosphatase activity"/>
    <property type="evidence" value="ECO:0007669"/>
    <property type="project" value="TreeGrafter"/>
</dbReference>
<dbReference type="PANTHER" id="PTHR30005">
    <property type="entry name" value="EXOPOLYPHOSPHATASE"/>
    <property type="match status" value="1"/>
</dbReference>
<feature type="domain" description="Ppx/GppA phosphatase N-terminal" evidence="1">
    <location>
        <begin position="30"/>
        <end position="299"/>
    </location>
</feature>
<dbReference type="EMBL" id="MPIN01000005">
    <property type="protein sequence ID" value="OJH38625.1"/>
    <property type="molecule type" value="Genomic_DNA"/>
</dbReference>
<dbReference type="Gene3D" id="3.30.420.40">
    <property type="match status" value="1"/>
</dbReference>
<dbReference type="InterPro" id="IPR043129">
    <property type="entry name" value="ATPase_NBD"/>
</dbReference>
<comment type="caution">
    <text evidence="2">The sequence shown here is derived from an EMBL/GenBank/DDBJ whole genome shotgun (WGS) entry which is preliminary data.</text>
</comment>